<accession>A0A1F5ZY24</accession>
<evidence type="ECO:0000256" key="1">
    <source>
        <dbReference type="SAM" id="Phobius"/>
    </source>
</evidence>
<keyword evidence="1" id="KW-0472">Membrane</keyword>
<dbReference type="EMBL" id="MFJM01000037">
    <property type="protein sequence ID" value="OGG17386.1"/>
    <property type="molecule type" value="Genomic_DNA"/>
</dbReference>
<organism evidence="2 3">
    <name type="scientific">Candidatus Gottesmanbacteria bacterium RIFCSPHIGHO2_02_FULL_39_14</name>
    <dbReference type="NCBI Taxonomy" id="1798383"/>
    <lineage>
        <taxon>Bacteria</taxon>
        <taxon>Candidatus Gottesmaniibacteriota</taxon>
    </lineage>
</organism>
<proteinExistence type="predicted"/>
<sequence length="173" mass="19292">MNIEAGQVETTFNRVSIVLDKMRFSVIRFVHDPKIQQLSTGSSVTLSSLDVASRIPFVRESLPNGVADHLGDSFIPSLVIAAGGVLSKIIYDCGQLKNNQRMLETSKWLDRFTLIAAYFWVFGLETQWFPNWGIMKESLPDALIGFTAIATTAIAMEMVKTQMSKNGLVFEKK</sequence>
<dbReference type="Proteomes" id="UP000176253">
    <property type="component" value="Unassembled WGS sequence"/>
</dbReference>
<evidence type="ECO:0000313" key="3">
    <source>
        <dbReference type="Proteomes" id="UP000176253"/>
    </source>
</evidence>
<name>A0A1F5ZY24_9BACT</name>
<gene>
    <name evidence="2" type="ORF">A3D78_04195</name>
</gene>
<dbReference type="STRING" id="1798383.A3D78_04195"/>
<feature type="transmembrane region" description="Helical" evidence="1">
    <location>
        <begin position="112"/>
        <end position="130"/>
    </location>
</feature>
<feature type="transmembrane region" description="Helical" evidence="1">
    <location>
        <begin position="73"/>
        <end position="91"/>
    </location>
</feature>
<reference evidence="2 3" key="1">
    <citation type="journal article" date="2016" name="Nat. Commun.">
        <title>Thousands of microbial genomes shed light on interconnected biogeochemical processes in an aquifer system.</title>
        <authorList>
            <person name="Anantharaman K."/>
            <person name="Brown C.T."/>
            <person name="Hug L.A."/>
            <person name="Sharon I."/>
            <person name="Castelle C.J."/>
            <person name="Probst A.J."/>
            <person name="Thomas B.C."/>
            <person name="Singh A."/>
            <person name="Wilkins M.J."/>
            <person name="Karaoz U."/>
            <person name="Brodie E.L."/>
            <person name="Williams K.H."/>
            <person name="Hubbard S.S."/>
            <person name="Banfield J.F."/>
        </authorList>
    </citation>
    <scope>NUCLEOTIDE SEQUENCE [LARGE SCALE GENOMIC DNA]</scope>
</reference>
<keyword evidence="1" id="KW-0812">Transmembrane</keyword>
<comment type="caution">
    <text evidence="2">The sequence shown here is derived from an EMBL/GenBank/DDBJ whole genome shotgun (WGS) entry which is preliminary data.</text>
</comment>
<evidence type="ECO:0000313" key="2">
    <source>
        <dbReference type="EMBL" id="OGG17386.1"/>
    </source>
</evidence>
<feature type="transmembrane region" description="Helical" evidence="1">
    <location>
        <begin position="142"/>
        <end position="159"/>
    </location>
</feature>
<keyword evidence="1" id="KW-1133">Transmembrane helix</keyword>
<protein>
    <submittedName>
        <fullName evidence="2">Uncharacterized protein</fullName>
    </submittedName>
</protein>
<dbReference type="AlphaFoldDB" id="A0A1F5ZY24"/>